<dbReference type="GO" id="GO:0000724">
    <property type="term" value="P:double-strand break repair via homologous recombination"/>
    <property type="evidence" value="ECO:0007669"/>
    <property type="project" value="TreeGrafter"/>
</dbReference>
<keyword evidence="7" id="KW-0067">ATP-binding</keyword>
<proteinExistence type="inferred from homology"/>
<dbReference type="GO" id="GO:0005634">
    <property type="term" value="C:nucleus"/>
    <property type="evidence" value="ECO:0007669"/>
    <property type="project" value="UniProtKB-SubCell"/>
</dbReference>
<sequence length="1039" mass="119635">MRDEAESDFKVDLTPEQLAGRILSVYCRDFVSYNEITFSPTMYLNVLTGPNGSGKSTIVSAIILGLGGEPAVLDRSAHIADYVKSGERKATIVVTVHGRRTDSKVSFQRVINRKGESVYTLNNEQVTKKKFLEQVASFNIQVQNLCQFLPQDRVQDFAKMNPQELLLNTMSSICDSDLINSFTDLKDLRKEQLSSHASCNKDIENLDREQKRLDKLETTIAQYNEREELVKNLNIYIGKKKWLEVQKGQKKIDTCNNDLQAALKNLTVVKKKYDQGKRAQDTVIKMTSKLRNDTLQKTTELMQEIEKKTGLEYQVDCLKQKILQSKNILERNTENSIKCISDIAKAEERMKAHNADLQDYDAVKQQLNTKLQEKKQQIQKITDRMMQKYNERRALERKLNEEQIPGIAALKSRLNKFENLKAKKINELSNSNPNLIKAMNIVREMQPTLNAKVYDPILFEITADNDVAAMYLEHVIRFRDLLAFACENKSDMSTLIQKVCVENKLRVNFIYCEPTEKRHHSPYVPLKDLRAYGFTAYLSDLMHGPPTIINKLCQTYSIHNIPIGGEEITNYTSKIPKTIRLYFAGNKRFNVTVSKYRSQVMLTEVHVQARGTLMTVSSKEMESLQKSLTEAIRQKDKSKNALGESDSEFDQIRAISKENKDELAAIEKKLAYFKSVESEAAKREQELKDLRKSFVPIEELRNKYRSEVSTFARNIMELDRIIQIQSQTITRLFFEKALATLKESIHKSEHELQTELINESETELRDCTTAINRLKGLIQIQSDELSRKAMEVKRVFNGMIPTDANFPHRAEFEEENDVEVVNEKIHECQARIECLGDVDSEAIANYQRRKQEVDNLKQIVQRKAGQGKNIENKIQEIYNNWERKLNALIETISNKFSEFMESISYVGEVVLCKKDKFDFDSYGIQIMVKYRKDAKLQTLDKYVQSGGERAVAIAVYSLSLQHVTHVPFRCVDEINQGMDARNERNIFELLLNEATKDGSAQYLFVTPKLLQGITYNERLCFSIVYNSKSVLECEALDYC</sequence>
<evidence type="ECO:0000256" key="8">
    <source>
        <dbReference type="ARBA" id="ARBA00023054"/>
    </source>
</evidence>
<keyword evidence="9" id="KW-0539">Nucleus</keyword>
<organism evidence="12 13">
    <name type="scientific">Drosophila lebanonensis</name>
    <name type="common">Fruit fly</name>
    <name type="synonym">Scaptodrosophila lebanonensis</name>
    <dbReference type="NCBI Taxonomy" id="7225"/>
    <lineage>
        <taxon>Eukaryota</taxon>
        <taxon>Metazoa</taxon>
        <taxon>Ecdysozoa</taxon>
        <taxon>Arthropoda</taxon>
        <taxon>Hexapoda</taxon>
        <taxon>Insecta</taxon>
        <taxon>Pterygota</taxon>
        <taxon>Neoptera</taxon>
        <taxon>Endopterygota</taxon>
        <taxon>Diptera</taxon>
        <taxon>Brachycera</taxon>
        <taxon>Muscomorpha</taxon>
        <taxon>Ephydroidea</taxon>
        <taxon>Drosophilidae</taxon>
        <taxon>Scaptodrosophila</taxon>
    </lineage>
</organism>
<dbReference type="SUPFAM" id="SSF52540">
    <property type="entry name" value="P-loop containing nucleoside triphosphate hydrolases"/>
    <property type="match status" value="1"/>
</dbReference>
<feature type="domain" description="RecF/RecN/SMC N-terminal" evidence="11">
    <location>
        <begin position="25"/>
        <end position="1006"/>
    </location>
</feature>
<protein>
    <recommendedName>
        <fullName evidence="4">Structural maintenance of chromosomes protein 5</fullName>
    </recommendedName>
</protein>
<keyword evidence="8 10" id="KW-0175">Coiled coil</keyword>
<comment type="similarity">
    <text evidence="3">Belongs to the SMC family. SMC5 subfamily.</text>
</comment>
<dbReference type="RefSeq" id="XP_030375241.1">
    <property type="nucleotide sequence ID" value="XM_030519381.1"/>
</dbReference>
<evidence type="ECO:0000256" key="6">
    <source>
        <dbReference type="ARBA" id="ARBA00022741"/>
    </source>
</evidence>
<evidence type="ECO:0000256" key="5">
    <source>
        <dbReference type="ARBA" id="ARBA00022454"/>
    </source>
</evidence>
<name>A0A6J2TEQ3_DROLE</name>
<evidence type="ECO:0000313" key="13">
    <source>
        <dbReference type="RefSeq" id="XP_030375241.1"/>
    </source>
</evidence>
<dbReference type="PANTHER" id="PTHR45916:SF1">
    <property type="entry name" value="STRUCTURAL MAINTENANCE OF CHROMOSOMES PROTEIN 5"/>
    <property type="match status" value="1"/>
</dbReference>
<dbReference type="GO" id="GO:0005524">
    <property type="term" value="F:ATP binding"/>
    <property type="evidence" value="ECO:0007669"/>
    <property type="project" value="UniProtKB-KW"/>
</dbReference>
<dbReference type="OrthoDB" id="10254973at2759"/>
<evidence type="ECO:0000259" key="11">
    <source>
        <dbReference type="Pfam" id="PF02463"/>
    </source>
</evidence>
<evidence type="ECO:0000256" key="9">
    <source>
        <dbReference type="ARBA" id="ARBA00023242"/>
    </source>
</evidence>
<dbReference type="FunFam" id="3.40.50.300:FF:001301">
    <property type="entry name" value="Structural maintenance of chromosomes 5"/>
    <property type="match status" value="1"/>
</dbReference>
<dbReference type="Pfam" id="PF02463">
    <property type="entry name" value="SMC_N"/>
    <property type="match status" value="1"/>
</dbReference>
<dbReference type="InterPro" id="IPR027417">
    <property type="entry name" value="P-loop_NTPase"/>
</dbReference>
<evidence type="ECO:0000256" key="2">
    <source>
        <dbReference type="ARBA" id="ARBA00004286"/>
    </source>
</evidence>
<evidence type="ECO:0000256" key="1">
    <source>
        <dbReference type="ARBA" id="ARBA00004123"/>
    </source>
</evidence>
<dbReference type="PANTHER" id="PTHR45916">
    <property type="entry name" value="STRUCTURAL MAINTENANCE OF CHROMOSOMES PROTEIN 5"/>
    <property type="match status" value="1"/>
</dbReference>
<comment type="subcellular location">
    <subcellularLocation>
        <location evidence="2">Chromosome</location>
    </subcellularLocation>
    <subcellularLocation>
        <location evidence="1">Nucleus</location>
    </subcellularLocation>
</comment>
<feature type="coiled-coil region" evidence="10">
    <location>
        <begin position="343"/>
        <end position="427"/>
    </location>
</feature>
<dbReference type="Gene3D" id="3.40.50.300">
    <property type="entry name" value="P-loop containing nucleotide triphosphate hydrolases"/>
    <property type="match status" value="2"/>
</dbReference>
<keyword evidence="5" id="KW-0158">Chromosome</keyword>
<dbReference type="CTD" id="23137"/>
<gene>
    <name evidence="13" type="primary">LOC115624627</name>
</gene>
<keyword evidence="6" id="KW-0547">Nucleotide-binding</keyword>
<dbReference type="Proteomes" id="UP000504634">
    <property type="component" value="Unplaced"/>
</dbReference>
<dbReference type="InterPro" id="IPR003395">
    <property type="entry name" value="RecF/RecN/SMC_N"/>
</dbReference>
<evidence type="ECO:0000256" key="4">
    <source>
        <dbReference type="ARBA" id="ARBA00018687"/>
    </source>
</evidence>
<dbReference type="GO" id="GO:0003697">
    <property type="term" value="F:single-stranded DNA binding"/>
    <property type="evidence" value="ECO:0007669"/>
    <property type="project" value="TreeGrafter"/>
</dbReference>
<accession>A0A6J2TEQ3</accession>
<keyword evidence="12" id="KW-1185">Reference proteome</keyword>
<reference evidence="13" key="1">
    <citation type="submission" date="2025-08" db="UniProtKB">
        <authorList>
            <consortium name="RefSeq"/>
        </authorList>
    </citation>
    <scope>IDENTIFICATION</scope>
    <source>
        <strain evidence="13">11010-0011.00</strain>
        <tissue evidence="13">Whole body</tissue>
    </source>
</reference>
<evidence type="ECO:0000256" key="7">
    <source>
        <dbReference type="ARBA" id="ARBA00022840"/>
    </source>
</evidence>
<evidence type="ECO:0000256" key="3">
    <source>
        <dbReference type="ARBA" id="ARBA00010171"/>
    </source>
</evidence>
<dbReference type="GO" id="GO:0030915">
    <property type="term" value="C:Smc5-Smc6 complex"/>
    <property type="evidence" value="ECO:0007669"/>
    <property type="project" value="TreeGrafter"/>
</dbReference>
<evidence type="ECO:0000256" key="10">
    <source>
        <dbReference type="SAM" id="Coils"/>
    </source>
</evidence>
<dbReference type="GeneID" id="115624627"/>
<dbReference type="AlphaFoldDB" id="A0A6J2TEQ3"/>
<feature type="coiled-coil region" evidence="10">
    <location>
        <begin position="199"/>
        <end position="233"/>
    </location>
</feature>
<evidence type="ECO:0000313" key="12">
    <source>
        <dbReference type="Proteomes" id="UP000504634"/>
    </source>
</evidence>